<name>A0A0A2ZVL1_9PAST</name>
<dbReference type="RefSeq" id="WP_039163920.1">
    <property type="nucleotide sequence ID" value="NZ_JPJQ01000037.1"/>
</dbReference>
<comment type="caution">
    <text evidence="1">The sequence shown here is derived from an EMBL/GenBank/DDBJ whole genome shotgun (WGS) entry which is preliminary data.</text>
</comment>
<accession>A0A0A2ZVL1</accession>
<evidence type="ECO:0000313" key="1">
    <source>
        <dbReference type="EMBL" id="KGQ61076.1"/>
    </source>
</evidence>
<dbReference type="Proteomes" id="UP000030554">
    <property type="component" value="Unassembled WGS sequence"/>
</dbReference>
<sequence length="170" mass="19630">MSEYQLTHLPSELIDVLKGESLTIISFEQLDQEIFEYFQLLFNNTSEIPPYKISEKQWKTELDIMLSRFPSVAPIYHYPHLFDECVSGLSNEFFCEMATRLSKLRHITYPLLTGTFAPQFSPLYQGDQQIAFGERWALLPLSAKARLRLLLSENFLPMIEVDAVETGITS</sequence>
<protein>
    <submittedName>
        <fullName evidence="1">Uncharacterized protein</fullName>
    </submittedName>
</protein>
<dbReference type="EMBL" id="JPJQ01000037">
    <property type="protein sequence ID" value="KGQ61076.1"/>
    <property type="molecule type" value="Genomic_DNA"/>
</dbReference>
<dbReference type="AlphaFoldDB" id="A0A0A2ZVL1"/>
<gene>
    <name evidence="1" type="ORF">IO48_08250</name>
</gene>
<organism evidence="1 2">
    <name type="scientific">Gallibacterium anatis 4895</name>
    <dbReference type="NCBI Taxonomy" id="1396510"/>
    <lineage>
        <taxon>Bacteria</taxon>
        <taxon>Pseudomonadati</taxon>
        <taxon>Pseudomonadota</taxon>
        <taxon>Gammaproteobacteria</taxon>
        <taxon>Pasteurellales</taxon>
        <taxon>Pasteurellaceae</taxon>
        <taxon>Gallibacterium</taxon>
    </lineage>
</organism>
<proteinExistence type="predicted"/>
<reference evidence="1 2" key="1">
    <citation type="submission" date="2014-07" db="EMBL/GenBank/DDBJ databases">
        <title>Chaperone-usher fimbriae in a diverse selection of Gallibacterium genomes.</title>
        <authorList>
            <person name="Kudirkiene E."/>
            <person name="Bager R.J."/>
            <person name="Johnson T.J."/>
            <person name="Bojesen A.M."/>
        </authorList>
    </citation>
    <scope>NUCLEOTIDE SEQUENCE [LARGE SCALE GENOMIC DNA]</scope>
    <source>
        <strain evidence="1 2">4895</strain>
    </source>
</reference>
<evidence type="ECO:0000313" key="2">
    <source>
        <dbReference type="Proteomes" id="UP000030554"/>
    </source>
</evidence>